<sequence length="290" mass="33456">MQPNDLKLRWGVEQRLEFIEYRLFWEGYVNRGDIIDRYGVSVPQASKDLAQYQEAAPDNLDYDRRAKKYVPLPGFKPIYLKPDAEDYLTKLVSRTSQSSDLLSGIEYPKADMIPNLNRKLDPDVLRSLTTASRHLQVVEVAYQSMTSEASAPTLRKISPHGFGSDGMRWHVRGYCHRDDIFKDFLISRFHDIRAIEASEIDPRTDLQWHSTLNVILTPNPALSEAQQDVIAADYGMLNGRLEVDVRKSFLFYFLRRYRLDLTDLSPDPREAPLVIENRSAFEEALVSNQN</sequence>
<dbReference type="PIRSF" id="PIRSF015558">
    <property type="entry name" value="Txn_reg_DeoR_prd"/>
    <property type="match status" value="1"/>
</dbReference>
<dbReference type="InterPro" id="IPR016634">
    <property type="entry name" value="CapW-like"/>
</dbReference>
<organism evidence="4 5">
    <name type="scientific">Parvularcula marina</name>
    <dbReference type="NCBI Taxonomy" id="2292771"/>
    <lineage>
        <taxon>Bacteria</taxon>
        <taxon>Pseudomonadati</taxon>
        <taxon>Pseudomonadota</taxon>
        <taxon>Alphaproteobacteria</taxon>
        <taxon>Parvularculales</taxon>
        <taxon>Parvularculaceae</taxon>
        <taxon>Parvularcula</taxon>
    </lineage>
</organism>
<dbReference type="Proteomes" id="UP000264589">
    <property type="component" value="Unassembled WGS sequence"/>
</dbReference>
<keyword evidence="5" id="KW-1185">Reference proteome</keyword>
<dbReference type="Pfam" id="PF13280">
    <property type="entry name" value="WYL"/>
    <property type="match status" value="1"/>
</dbReference>
<dbReference type="AlphaFoldDB" id="A0A371RI87"/>
<dbReference type="Pfam" id="PF26109">
    <property type="entry name" value="WHD_BrxR"/>
    <property type="match status" value="1"/>
</dbReference>
<dbReference type="InParanoid" id="A0A371RI87"/>
<accession>A0A371RI87</accession>
<dbReference type="PANTHER" id="PTHR34580:SF3">
    <property type="entry name" value="PROTEIN PAFB"/>
    <property type="match status" value="1"/>
</dbReference>
<dbReference type="OrthoDB" id="6400324at2"/>
<evidence type="ECO:0000313" key="5">
    <source>
        <dbReference type="Proteomes" id="UP000264589"/>
    </source>
</evidence>
<dbReference type="RefSeq" id="WP_116391805.1">
    <property type="nucleotide sequence ID" value="NZ_QUQO01000001.1"/>
</dbReference>
<comment type="caution">
    <text evidence="4">The sequence shown here is derived from an EMBL/GenBank/DDBJ whole genome shotgun (WGS) entry which is preliminary data.</text>
</comment>
<dbReference type="InterPro" id="IPR059019">
    <property type="entry name" value="WHD_CapW"/>
</dbReference>
<dbReference type="EMBL" id="QUQO01000001">
    <property type="protein sequence ID" value="RFB05174.1"/>
    <property type="molecule type" value="Genomic_DNA"/>
</dbReference>
<protein>
    <submittedName>
        <fullName evidence="4">WYL domain-containing protein</fullName>
    </submittedName>
</protein>
<evidence type="ECO:0000259" key="2">
    <source>
        <dbReference type="Pfam" id="PF26107"/>
    </source>
</evidence>
<dbReference type="PROSITE" id="PS52050">
    <property type="entry name" value="WYL"/>
    <property type="match status" value="1"/>
</dbReference>
<evidence type="ECO:0000259" key="1">
    <source>
        <dbReference type="Pfam" id="PF13280"/>
    </source>
</evidence>
<gene>
    <name evidence="4" type="ORF">DX908_07845</name>
</gene>
<evidence type="ECO:0000313" key="4">
    <source>
        <dbReference type="EMBL" id="RFB05174.1"/>
    </source>
</evidence>
<dbReference type="PANTHER" id="PTHR34580">
    <property type="match status" value="1"/>
</dbReference>
<feature type="domain" description="DNA-binding transcriptional repressor CapW winged helix-turn-helix" evidence="3">
    <location>
        <begin position="12"/>
        <end position="91"/>
    </location>
</feature>
<reference evidence="4 5" key="1">
    <citation type="submission" date="2018-08" db="EMBL/GenBank/DDBJ databases">
        <title>Parvularcula sp. SM1705, isolated from surface water of the South Sea China.</title>
        <authorList>
            <person name="Sun L."/>
        </authorList>
    </citation>
    <scope>NUCLEOTIDE SEQUENCE [LARGE SCALE GENOMIC DNA]</scope>
    <source>
        <strain evidence="4 5">SM1705</strain>
    </source>
</reference>
<dbReference type="InterPro" id="IPR026881">
    <property type="entry name" value="WYL_dom"/>
</dbReference>
<feature type="domain" description="WYL" evidence="1">
    <location>
        <begin position="123"/>
        <end position="193"/>
    </location>
</feature>
<name>A0A371RI87_9PROT</name>
<evidence type="ECO:0000259" key="3">
    <source>
        <dbReference type="Pfam" id="PF26109"/>
    </source>
</evidence>
<proteinExistence type="predicted"/>
<dbReference type="Pfam" id="PF26107">
    <property type="entry name" value="BrxR_CTD"/>
    <property type="match status" value="1"/>
</dbReference>
<dbReference type="InterPro" id="IPR051534">
    <property type="entry name" value="CBASS_pafABC_assoc_protein"/>
</dbReference>
<feature type="domain" description="DNA-binding transcriptional repressor CapW C-terminal dimerisation" evidence="2">
    <location>
        <begin position="212"/>
        <end position="280"/>
    </location>
</feature>
<dbReference type="InterPro" id="IPR059020">
    <property type="entry name" value="CapW_CTD"/>
</dbReference>